<evidence type="ECO:0000313" key="2">
    <source>
        <dbReference type="Proteomes" id="UP000256328"/>
    </source>
</evidence>
<gene>
    <name evidence="1" type="ORF">BP5796_13214</name>
</gene>
<proteinExistence type="predicted"/>
<reference evidence="1 2" key="1">
    <citation type="journal article" date="2018" name="IMA Fungus">
        <title>IMA Genome-F 9: Draft genome sequence of Annulohypoxylon stygium, Aspergillus mulundensis, Berkeleyomyces basicola (syn. Thielaviopsis basicola), Ceratocystis smalleyi, two Cercospora beticola strains, Coleophoma cylindrospora, Fusarium fracticaudum, Phialophora cf. hyalina, and Morchella septimelata.</title>
        <authorList>
            <person name="Wingfield B.D."/>
            <person name="Bills G.F."/>
            <person name="Dong Y."/>
            <person name="Huang W."/>
            <person name="Nel W.J."/>
            <person name="Swalarsk-Parry B.S."/>
            <person name="Vaghefi N."/>
            <person name="Wilken P.M."/>
            <person name="An Z."/>
            <person name="de Beer Z.W."/>
            <person name="De Vos L."/>
            <person name="Chen L."/>
            <person name="Duong T.A."/>
            <person name="Gao Y."/>
            <person name="Hammerbacher A."/>
            <person name="Kikkert J.R."/>
            <person name="Li Y."/>
            <person name="Li H."/>
            <person name="Li K."/>
            <person name="Li Q."/>
            <person name="Liu X."/>
            <person name="Ma X."/>
            <person name="Naidoo K."/>
            <person name="Pethybridge S.J."/>
            <person name="Sun J."/>
            <person name="Steenkamp E.T."/>
            <person name="van der Nest M.A."/>
            <person name="van Wyk S."/>
            <person name="Wingfield M.J."/>
            <person name="Xiong C."/>
            <person name="Yue Q."/>
            <person name="Zhang X."/>
        </authorList>
    </citation>
    <scope>NUCLEOTIDE SEQUENCE [LARGE SCALE GENOMIC DNA]</scope>
    <source>
        <strain evidence="1 2">BP5796</strain>
    </source>
</reference>
<keyword evidence="2" id="KW-1185">Reference proteome</keyword>
<name>A0A3D8Q3C4_9HELO</name>
<protein>
    <submittedName>
        <fullName evidence="1">Uncharacterized protein</fullName>
    </submittedName>
</protein>
<dbReference type="Proteomes" id="UP000256328">
    <property type="component" value="Unassembled WGS sequence"/>
</dbReference>
<evidence type="ECO:0000313" key="1">
    <source>
        <dbReference type="EMBL" id="RDW56392.1"/>
    </source>
</evidence>
<accession>A0A3D8Q3C4</accession>
<sequence length="151" mass="15578">MPTGALFCFMGSSTGILVRGAKSSLGVSVAGTFIRPPQSSTESAGIDSAGNSFGPTPCPSALVRIATNGTTTAIAITPDFDSEDPVEDPVEGPVEDLVEDTAEDPVEDPVEAEGVDVVTDAVEDVVRVEELEVEVMRSTVDQTTTATISTM</sequence>
<dbReference type="EMBL" id="PDLN01000028">
    <property type="protein sequence ID" value="RDW56392.1"/>
    <property type="molecule type" value="Genomic_DNA"/>
</dbReference>
<dbReference type="AlphaFoldDB" id="A0A3D8Q3C4"/>
<comment type="caution">
    <text evidence="1">The sequence shown here is derived from an EMBL/GenBank/DDBJ whole genome shotgun (WGS) entry which is preliminary data.</text>
</comment>
<organism evidence="1 2">
    <name type="scientific">Coleophoma crateriformis</name>
    <dbReference type="NCBI Taxonomy" id="565419"/>
    <lineage>
        <taxon>Eukaryota</taxon>
        <taxon>Fungi</taxon>
        <taxon>Dikarya</taxon>
        <taxon>Ascomycota</taxon>
        <taxon>Pezizomycotina</taxon>
        <taxon>Leotiomycetes</taxon>
        <taxon>Helotiales</taxon>
        <taxon>Dermateaceae</taxon>
        <taxon>Coleophoma</taxon>
    </lineage>
</organism>